<protein>
    <recommendedName>
        <fullName evidence="4">phosphoserine phosphatase</fullName>
        <ecNumber evidence="4">3.1.3.3</ecNumber>
    </recommendedName>
</protein>
<dbReference type="InterPro" id="IPR050582">
    <property type="entry name" value="HAD-like_SerB"/>
</dbReference>
<evidence type="ECO:0000256" key="6">
    <source>
        <dbReference type="ARBA" id="ARBA00022723"/>
    </source>
</evidence>
<keyword evidence="13" id="KW-1185">Reference proteome</keyword>
<dbReference type="NCBIfam" id="TIGR01489">
    <property type="entry name" value="DKMTPPase-SF"/>
    <property type="match status" value="1"/>
</dbReference>
<comment type="pathway">
    <text evidence="2">Amino-acid biosynthesis; L-serine biosynthesis; L-serine from 3-phospho-D-glycerate: step 3/3.</text>
</comment>
<evidence type="ECO:0000313" key="12">
    <source>
        <dbReference type="EMBL" id="OBY10150.1"/>
    </source>
</evidence>
<keyword evidence="8" id="KW-0460">Magnesium</keyword>
<evidence type="ECO:0000256" key="10">
    <source>
        <dbReference type="ARBA" id="ARBA00048138"/>
    </source>
</evidence>
<accession>A0A1B8RMS5</accession>
<reference evidence="12 13" key="1">
    <citation type="submission" date="2016-06" db="EMBL/GenBank/DDBJ databases">
        <authorList>
            <person name="Kjaerup R.B."/>
            <person name="Dalgaard T.S."/>
            <person name="Juul-Madsen H.R."/>
        </authorList>
    </citation>
    <scope>NUCLEOTIDE SEQUENCE [LARGE SCALE GENOMIC DNA]</scope>
    <source>
        <strain evidence="12 13">373-A1</strain>
    </source>
</reference>
<comment type="caution">
    <text evidence="12">The sequence shown here is derived from an EMBL/GenBank/DDBJ whole genome shotgun (WGS) entry which is preliminary data.</text>
</comment>
<dbReference type="NCBIfam" id="TIGR01488">
    <property type="entry name" value="HAD-SF-IB"/>
    <property type="match status" value="1"/>
</dbReference>
<comment type="cofactor">
    <cofactor evidence="1">
        <name>Mg(2+)</name>
        <dbReference type="ChEBI" id="CHEBI:18420"/>
    </cofactor>
</comment>
<proteinExistence type="inferred from homology"/>
<dbReference type="InterPro" id="IPR023214">
    <property type="entry name" value="HAD_sf"/>
</dbReference>
<dbReference type="RefSeq" id="WP_065254627.1">
    <property type="nucleotide sequence ID" value="NZ_JAQLCW010000008.1"/>
</dbReference>
<keyword evidence="6" id="KW-0479">Metal-binding</keyword>
<dbReference type="GO" id="GO:0006564">
    <property type="term" value="P:L-serine biosynthetic process"/>
    <property type="evidence" value="ECO:0007669"/>
    <property type="project" value="UniProtKB-KW"/>
</dbReference>
<evidence type="ECO:0000256" key="7">
    <source>
        <dbReference type="ARBA" id="ARBA00022801"/>
    </source>
</evidence>
<comment type="similarity">
    <text evidence="3">Belongs to the HAD-like hydrolase superfamily. SerB family.</text>
</comment>
<evidence type="ECO:0000256" key="8">
    <source>
        <dbReference type="ARBA" id="ARBA00022842"/>
    </source>
</evidence>
<evidence type="ECO:0000256" key="9">
    <source>
        <dbReference type="ARBA" id="ARBA00023299"/>
    </source>
</evidence>
<dbReference type="EC" id="3.1.3.3" evidence="4"/>
<dbReference type="SUPFAM" id="SSF56784">
    <property type="entry name" value="HAD-like"/>
    <property type="match status" value="1"/>
</dbReference>
<evidence type="ECO:0000256" key="5">
    <source>
        <dbReference type="ARBA" id="ARBA00022605"/>
    </source>
</evidence>
<evidence type="ECO:0000256" key="2">
    <source>
        <dbReference type="ARBA" id="ARBA00005135"/>
    </source>
</evidence>
<dbReference type="GO" id="GO:0005737">
    <property type="term" value="C:cytoplasm"/>
    <property type="evidence" value="ECO:0007669"/>
    <property type="project" value="TreeGrafter"/>
</dbReference>
<keyword evidence="7" id="KW-0378">Hydrolase</keyword>
<sequence length="220" mass="25513">MEHKKFAFISDFDGTLTHKDFYQMIIDEYLGEEGKELYKAWRKSEYKDKDFLHKIYSSINRDEGEILEDILKIEWDKSADKVIQKIREAGGDFIILSAGTSYYIDILLKEKGLSNIKVYSNPGEYKDRGIHLKIDKNNPYYSEVYGIDKGKVVADLKRKYSYVYYAGDSAPDIPPCKLADICFAKGKLQGMLQEEGVNFIPMSDYSDIEKSLFEKRVIEE</sequence>
<dbReference type="PANTHER" id="PTHR43344">
    <property type="entry name" value="PHOSPHOSERINE PHOSPHATASE"/>
    <property type="match status" value="1"/>
</dbReference>
<evidence type="ECO:0000256" key="4">
    <source>
        <dbReference type="ARBA" id="ARBA00012640"/>
    </source>
</evidence>
<dbReference type="Pfam" id="PF12710">
    <property type="entry name" value="HAD"/>
    <property type="match status" value="1"/>
</dbReference>
<gene>
    <name evidence="12" type="ORF">CP373A1_11660</name>
</gene>
<organism evidence="12 13">
    <name type="scientific">Clostridium paraputrificum</name>
    <dbReference type="NCBI Taxonomy" id="29363"/>
    <lineage>
        <taxon>Bacteria</taxon>
        <taxon>Bacillati</taxon>
        <taxon>Bacillota</taxon>
        <taxon>Clostridia</taxon>
        <taxon>Eubacteriales</taxon>
        <taxon>Clostridiaceae</taxon>
        <taxon>Clostridium</taxon>
    </lineage>
</organism>
<dbReference type="AlphaFoldDB" id="A0A1B8RMS5"/>
<dbReference type="GO" id="GO:0036424">
    <property type="term" value="F:L-phosphoserine phosphatase activity"/>
    <property type="evidence" value="ECO:0007669"/>
    <property type="project" value="TreeGrafter"/>
</dbReference>
<dbReference type="GO" id="GO:0000287">
    <property type="term" value="F:magnesium ion binding"/>
    <property type="evidence" value="ECO:0007669"/>
    <property type="project" value="TreeGrafter"/>
</dbReference>
<evidence type="ECO:0000256" key="1">
    <source>
        <dbReference type="ARBA" id="ARBA00001946"/>
    </source>
</evidence>
<keyword evidence="5" id="KW-0028">Amino-acid biosynthesis</keyword>
<dbReference type="eggNOG" id="COG4359">
    <property type="taxonomic scope" value="Bacteria"/>
</dbReference>
<dbReference type="Proteomes" id="UP000092714">
    <property type="component" value="Unassembled WGS sequence"/>
</dbReference>
<dbReference type="InterPro" id="IPR036412">
    <property type="entry name" value="HAD-like_sf"/>
</dbReference>
<keyword evidence="9" id="KW-0718">Serine biosynthesis</keyword>
<comment type="catalytic activity">
    <reaction evidence="10">
        <text>O-phospho-L-serine + H2O = L-serine + phosphate</text>
        <dbReference type="Rhea" id="RHEA:21208"/>
        <dbReference type="ChEBI" id="CHEBI:15377"/>
        <dbReference type="ChEBI" id="CHEBI:33384"/>
        <dbReference type="ChEBI" id="CHEBI:43474"/>
        <dbReference type="ChEBI" id="CHEBI:57524"/>
        <dbReference type="EC" id="3.1.3.3"/>
    </reaction>
</comment>
<comment type="catalytic activity">
    <reaction evidence="11">
        <text>O-phospho-D-serine + H2O = D-serine + phosphate</text>
        <dbReference type="Rhea" id="RHEA:24873"/>
        <dbReference type="ChEBI" id="CHEBI:15377"/>
        <dbReference type="ChEBI" id="CHEBI:35247"/>
        <dbReference type="ChEBI" id="CHEBI:43474"/>
        <dbReference type="ChEBI" id="CHEBI:58680"/>
        <dbReference type="EC" id="3.1.3.3"/>
    </reaction>
</comment>
<dbReference type="Gene3D" id="3.90.1470.20">
    <property type="match status" value="1"/>
</dbReference>
<dbReference type="PANTHER" id="PTHR43344:SF2">
    <property type="entry name" value="PHOSPHOSERINE PHOSPHATASE"/>
    <property type="match status" value="1"/>
</dbReference>
<name>A0A1B8RMS5_9CLOT</name>
<evidence type="ECO:0000256" key="3">
    <source>
        <dbReference type="ARBA" id="ARBA00009184"/>
    </source>
</evidence>
<dbReference type="InterPro" id="IPR006384">
    <property type="entry name" value="HAD_hydro_PyrdxlP_Pase-like"/>
</dbReference>
<evidence type="ECO:0000256" key="11">
    <source>
        <dbReference type="ARBA" id="ARBA00048523"/>
    </source>
</evidence>
<dbReference type="EMBL" id="MAPZ01000024">
    <property type="protein sequence ID" value="OBY10150.1"/>
    <property type="molecule type" value="Genomic_DNA"/>
</dbReference>
<dbReference type="Gene3D" id="3.40.50.1000">
    <property type="entry name" value="HAD superfamily/HAD-like"/>
    <property type="match status" value="1"/>
</dbReference>
<evidence type="ECO:0000313" key="13">
    <source>
        <dbReference type="Proteomes" id="UP000092714"/>
    </source>
</evidence>